<dbReference type="OrthoDB" id="10506747at2759"/>
<comment type="caution">
    <text evidence="3">The sequence shown here is derived from an EMBL/GenBank/DDBJ whole genome shotgun (WGS) entry which is preliminary data.</text>
</comment>
<dbReference type="EMBL" id="CAJNDS010001802">
    <property type="protein sequence ID" value="CAE7280878.1"/>
    <property type="molecule type" value="Genomic_DNA"/>
</dbReference>
<proteinExistence type="predicted"/>
<dbReference type="Proteomes" id="UP000604046">
    <property type="component" value="Unassembled WGS sequence"/>
</dbReference>
<evidence type="ECO:0000256" key="1">
    <source>
        <dbReference type="SAM" id="Coils"/>
    </source>
</evidence>
<sequence length="210" mass="22870">MADETLTAVQQLRAAIEEQALDIQRLLARHTQLEQQLQGLEGRVVPEAEAPEIAGRSINGRPSLDSVKSATPANAGATAPVAEPLSKRLAKAMPQLRESPSGQSHPKQGRDVCVDAIDLLDDVVEEEGIEQEEQEEEMEPQVEMEPQLGPSITFAATFRSWDSLASLLQAAPCLRWDLHGFHDSTACPELRPASARPWPPPSLARSCRGE</sequence>
<gene>
    <name evidence="3" type="primary">Gan</name>
    <name evidence="3" type="ORF">SNAT2548_LOCUS14890</name>
</gene>
<keyword evidence="4" id="KW-1185">Reference proteome</keyword>
<protein>
    <submittedName>
        <fullName evidence="3">Gan protein</fullName>
    </submittedName>
</protein>
<evidence type="ECO:0000313" key="4">
    <source>
        <dbReference type="Proteomes" id="UP000604046"/>
    </source>
</evidence>
<evidence type="ECO:0000256" key="2">
    <source>
        <dbReference type="SAM" id="MobiDB-lite"/>
    </source>
</evidence>
<evidence type="ECO:0000313" key="3">
    <source>
        <dbReference type="EMBL" id="CAE7280878.1"/>
    </source>
</evidence>
<feature type="coiled-coil region" evidence="1">
    <location>
        <begin position="9"/>
        <end position="43"/>
    </location>
</feature>
<organism evidence="3 4">
    <name type="scientific">Symbiodinium natans</name>
    <dbReference type="NCBI Taxonomy" id="878477"/>
    <lineage>
        <taxon>Eukaryota</taxon>
        <taxon>Sar</taxon>
        <taxon>Alveolata</taxon>
        <taxon>Dinophyceae</taxon>
        <taxon>Suessiales</taxon>
        <taxon>Symbiodiniaceae</taxon>
        <taxon>Symbiodinium</taxon>
    </lineage>
</organism>
<feature type="region of interest" description="Disordered" evidence="2">
    <location>
        <begin position="56"/>
        <end position="83"/>
    </location>
</feature>
<name>A0A812N0E1_9DINO</name>
<accession>A0A812N0E1</accession>
<reference evidence="3" key="1">
    <citation type="submission" date="2021-02" db="EMBL/GenBank/DDBJ databases">
        <authorList>
            <person name="Dougan E. K."/>
            <person name="Rhodes N."/>
            <person name="Thang M."/>
            <person name="Chan C."/>
        </authorList>
    </citation>
    <scope>NUCLEOTIDE SEQUENCE</scope>
</reference>
<feature type="region of interest" description="Disordered" evidence="2">
    <location>
        <begin position="189"/>
        <end position="210"/>
    </location>
</feature>
<keyword evidence="1" id="KW-0175">Coiled coil</keyword>
<dbReference type="AlphaFoldDB" id="A0A812N0E1"/>